<organism evidence="2 3">
    <name type="scientific">Litoreibacter janthinus</name>
    <dbReference type="NCBI Taxonomy" id="670154"/>
    <lineage>
        <taxon>Bacteria</taxon>
        <taxon>Pseudomonadati</taxon>
        <taxon>Pseudomonadota</taxon>
        <taxon>Alphaproteobacteria</taxon>
        <taxon>Rhodobacterales</taxon>
        <taxon>Roseobacteraceae</taxon>
        <taxon>Litoreibacter</taxon>
    </lineage>
</organism>
<dbReference type="PANTHER" id="PTHR34309">
    <property type="entry name" value="SLR1406 PROTEIN"/>
    <property type="match status" value="1"/>
</dbReference>
<dbReference type="OrthoDB" id="9815788at2"/>
<dbReference type="STRING" id="670154.SAMN04488002_2835"/>
<feature type="region of interest" description="Disordered" evidence="1">
    <location>
        <begin position="145"/>
        <end position="165"/>
    </location>
</feature>
<dbReference type="SUPFAM" id="SSF143744">
    <property type="entry name" value="GlcG-like"/>
    <property type="match status" value="1"/>
</dbReference>
<dbReference type="EMBL" id="FOYO01000001">
    <property type="protein sequence ID" value="SFR52273.1"/>
    <property type="molecule type" value="Genomic_DNA"/>
</dbReference>
<accession>A0A1I6HCU5</accession>
<dbReference type="RefSeq" id="WP_090217990.1">
    <property type="nucleotide sequence ID" value="NZ_FOYO01000001.1"/>
</dbReference>
<dbReference type="InterPro" id="IPR005624">
    <property type="entry name" value="PduO/GlcC-like"/>
</dbReference>
<gene>
    <name evidence="2" type="ORF">SAMN04488002_2835</name>
</gene>
<dbReference type="AlphaFoldDB" id="A0A1I6HCU5"/>
<proteinExistence type="predicted"/>
<dbReference type="Proteomes" id="UP000199658">
    <property type="component" value="Unassembled WGS sequence"/>
</dbReference>
<dbReference type="PANTHER" id="PTHR34309:SF10">
    <property type="entry name" value="SLR1406 PROTEIN"/>
    <property type="match status" value="1"/>
</dbReference>
<evidence type="ECO:0000313" key="2">
    <source>
        <dbReference type="EMBL" id="SFR52273.1"/>
    </source>
</evidence>
<dbReference type="InterPro" id="IPR052517">
    <property type="entry name" value="GlcG_carb_metab_protein"/>
</dbReference>
<evidence type="ECO:0000256" key="1">
    <source>
        <dbReference type="SAM" id="MobiDB-lite"/>
    </source>
</evidence>
<evidence type="ECO:0000313" key="3">
    <source>
        <dbReference type="Proteomes" id="UP000199658"/>
    </source>
</evidence>
<dbReference type="Gene3D" id="3.30.450.150">
    <property type="entry name" value="Haem-degrading domain"/>
    <property type="match status" value="1"/>
</dbReference>
<protein>
    <submittedName>
        <fullName evidence="2">Uncharacterized conserved protein GlcG, DUF336 family</fullName>
    </submittedName>
</protein>
<dbReference type="Pfam" id="PF03928">
    <property type="entry name" value="HbpS-like"/>
    <property type="match status" value="1"/>
</dbReference>
<dbReference type="InterPro" id="IPR038084">
    <property type="entry name" value="PduO/GlcC-like_sf"/>
</dbReference>
<sequence>MRLQTSLPLEKANLIVAEALRLGRKAGLLPLTVVVLDAGGKMVAMQSEDGSGLIRLEIAFGKAYGALGMGISSRLIRDRLSERPTFQAALATASGGKLIPVPGGVLVETSDGITLGAVGISGDTSDKDEYCAIEAIKAAAFFPEPAEPNSEWRTSSLSDHYPASK</sequence>
<keyword evidence="3" id="KW-1185">Reference proteome</keyword>
<reference evidence="3" key="1">
    <citation type="submission" date="2016-10" db="EMBL/GenBank/DDBJ databases">
        <authorList>
            <person name="Varghese N."/>
            <person name="Submissions S."/>
        </authorList>
    </citation>
    <scope>NUCLEOTIDE SEQUENCE [LARGE SCALE GENOMIC DNA]</scope>
    <source>
        <strain evidence="3">DSM 26921</strain>
    </source>
</reference>
<name>A0A1I6HCU5_9RHOB</name>